<comment type="caution">
    <text evidence="2">The sequence shown here is derived from an EMBL/GenBank/DDBJ whole genome shotgun (WGS) entry which is preliminary data.</text>
</comment>
<evidence type="ECO:0000256" key="1">
    <source>
        <dbReference type="SAM" id="SignalP"/>
    </source>
</evidence>
<evidence type="ECO:0008006" key="4">
    <source>
        <dbReference type="Google" id="ProtNLM"/>
    </source>
</evidence>
<gene>
    <name evidence="2" type="ORF">ACFQS3_14250</name>
</gene>
<proteinExistence type="predicted"/>
<reference evidence="3" key="1">
    <citation type="journal article" date="2019" name="Int. J. Syst. Evol. Microbiol.">
        <title>The Global Catalogue of Microorganisms (GCM) 10K type strain sequencing project: providing services to taxonomists for standard genome sequencing and annotation.</title>
        <authorList>
            <consortium name="The Broad Institute Genomics Platform"/>
            <consortium name="The Broad Institute Genome Sequencing Center for Infectious Disease"/>
            <person name="Wu L."/>
            <person name="Ma J."/>
        </authorList>
    </citation>
    <scope>NUCLEOTIDE SEQUENCE [LARGE SCALE GENOMIC DNA]</scope>
    <source>
        <strain evidence="3">KACC 12634</strain>
    </source>
</reference>
<feature type="chain" id="PRO_5045260553" description="Lipoprotein" evidence="1">
    <location>
        <begin position="25"/>
        <end position="234"/>
    </location>
</feature>
<organism evidence="2 3">
    <name type="scientific">Glycomyces mayteni</name>
    <dbReference type="NCBI Taxonomy" id="543887"/>
    <lineage>
        <taxon>Bacteria</taxon>
        <taxon>Bacillati</taxon>
        <taxon>Actinomycetota</taxon>
        <taxon>Actinomycetes</taxon>
        <taxon>Glycomycetales</taxon>
        <taxon>Glycomycetaceae</taxon>
        <taxon>Glycomyces</taxon>
    </lineage>
</organism>
<evidence type="ECO:0000313" key="3">
    <source>
        <dbReference type="Proteomes" id="UP001596470"/>
    </source>
</evidence>
<protein>
    <recommendedName>
        <fullName evidence="4">Lipoprotein</fullName>
    </recommendedName>
</protein>
<feature type="signal peptide" evidence="1">
    <location>
        <begin position="1"/>
        <end position="24"/>
    </location>
</feature>
<name>A0ABW2D7I9_9ACTN</name>
<sequence>MKRFTKTAAAAGTAALLLAACNSADEPSGEATDGGGDDPVYAAMASWNACEVLGDLQPVTDYMGIVGWGASTSEGGLPGNSELGNTWDPDALGCNGLFNLGDYEGYSMSGEFSVGIIPAESEDAAADLFTGRVSRIESDAAEGQDLVQEEIGDPWDQGAAYSWVGDADQPYTQVIAQDGQWVFHIDLYHSNDYGLRGGGDPALAFTEDGLRQWFIETYLPQVNQTVNERITEVQ</sequence>
<dbReference type="PROSITE" id="PS51257">
    <property type="entry name" value="PROKAR_LIPOPROTEIN"/>
    <property type="match status" value="1"/>
</dbReference>
<keyword evidence="1" id="KW-0732">Signal</keyword>
<dbReference type="Proteomes" id="UP001596470">
    <property type="component" value="Unassembled WGS sequence"/>
</dbReference>
<keyword evidence="3" id="KW-1185">Reference proteome</keyword>
<evidence type="ECO:0000313" key="2">
    <source>
        <dbReference type="EMBL" id="MFC6958362.1"/>
    </source>
</evidence>
<dbReference type="EMBL" id="JBHSYS010000003">
    <property type="protein sequence ID" value="MFC6958362.1"/>
    <property type="molecule type" value="Genomic_DNA"/>
</dbReference>
<accession>A0ABW2D7I9</accession>
<dbReference type="RefSeq" id="WP_382346926.1">
    <property type="nucleotide sequence ID" value="NZ_JBHMBP010000001.1"/>
</dbReference>